<organism evidence="1 2">
    <name type="scientific">Xenopus laevis</name>
    <name type="common">African clawed frog</name>
    <dbReference type="NCBI Taxonomy" id="8355"/>
    <lineage>
        <taxon>Eukaryota</taxon>
        <taxon>Metazoa</taxon>
        <taxon>Chordata</taxon>
        <taxon>Craniata</taxon>
        <taxon>Vertebrata</taxon>
        <taxon>Euteleostomi</taxon>
        <taxon>Amphibia</taxon>
        <taxon>Batrachia</taxon>
        <taxon>Anura</taxon>
        <taxon>Pipoidea</taxon>
        <taxon>Pipidae</taxon>
        <taxon>Xenopodinae</taxon>
        <taxon>Xenopus</taxon>
        <taxon>Xenopus</taxon>
    </lineage>
</organism>
<gene>
    <name evidence="1" type="ORF">XELAEV_18015932mg</name>
</gene>
<sequence length="84" mass="9358">MVHLFLDRQGSEIKLGCIVKKNPKIQCSRYPIVDPAECHSLGNSCSHSSVSSYLHLFEMAITVAAKIVLWQDVCCPGLYLHSCH</sequence>
<name>A0A974GYE7_XENLA</name>
<reference evidence="2" key="1">
    <citation type="journal article" date="2016" name="Nature">
        <title>Genome evolution in the allotetraploid frog Xenopus laevis.</title>
        <authorList>
            <person name="Session A.M."/>
            <person name="Uno Y."/>
            <person name="Kwon T."/>
            <person name="Chapman J.A."/>
            <person name="Toyoda A."/>
            <person name="Takahashi S."/>
            <person name="Fukui A."/>
            <person name="Hikosaka A."/>
            <person name="Suzuki A."/>
            <person name="Kondo M."/>
            <person name="van Heeringen S.J."/>
            <person name="Quigley I."/>
            <person name="Heinz S."/>
            <person name="Ogino H."/>
            <person name="Ochi H."/>
            <person name="Hellsten U."/>
            <person name="Lyons J.B."/>
            <person name="Simakov O."/>
            <person name="Putnam N."/>
            <person name="Stites J."/>
            <person name="Kuroki Y."/>
            <person name="Tanaka T."/>
            <person name="Michiue T."/>
            <person name="Watanabe M."/>
            <person name="Bogdanovic O."/>
            <person name="Lister R."/>
            <person name="Georgiou G."/>
            <person name="Paranjpe S.S."/>
            <person name="van Kruijsbergen I."/>
            <person name="Shu S."/>
            <person name="Carlson J."/>
            <person name="Kinoshita T."/>
            <person name="Ohta Y."/>
            <person name="Mawaribuchi S."/>
            <person name="Jenkins J."/>
            <person name="Grimwood J."/>
            <person name="Schmutz J."/>
            <person name="Mitros T."/>
            <person name="Mozaffari S.V."/>
            <person name="Suzuki Y."/>
            <person name="Haramoto Y."/>
            <person name="Yamamoto T.S."/>
            <person name="Takagi C."/>
            <person name="Heald R."/>
            <person name="Miller K."/>
            <person name="Haudenschild C."/>
            <person name="Kitzman J."/>
            <person name="Nakayama T."/>
            <person name="Izutsu Y."/>
            <person name="Robert J."/>
            <person name="Fortriede J."/>
            <person name="Burns K."/>
            <person name="Lotay V."/>
            <person name="Karimi K."/>
            <person name="Yasuoka Y."/>
            <person name="Dichmann D.S."/>
            <person name="Flajnik M.F."/>
            <person name="Houston D.W."/>
            <person name="Shendure J."/>
            <person name="DuPasquier L."/>
            <person name="Vize P.D."/>
            <person name="Zorn A.M."/>
            <person name="Ito M."/>
            <person name="Marcotte E.M."/>
            <person name="Wallingford J.B."/>
            <person name="Ito Y."/>
            <person name="Asashima M."/>
            <person name="Ueno N."/>
            <person name="Matsuda Y."/>
            <person name="Veenstra G.J."/>
            <person name="Fujiyama A."/>
            <person name="Harland R.M."/>
            <person name="Taira M."/>
            <person name="Rokhsar D.S."/>
        </authorList>
    </citation>
    <scope>NUCLEOTIDE SEQUENCE [LARGE SCALE GENOMIC DNA]</scope>
    <source>
        <strain evidence="2">J</strain>
    </source>
</reference>
<dbReference type="AlphaFoldDB" id="A0A974GYE7"/>
<proteinExistence type="predicted"/>
<evidence type="ECO:0000313" key="2">
    <source>
        <dbReference type="Proteomes" id="UP000694892"/>
    </source>
</evidence>
<accession>A0A974GYE7</accession>
<evidence type="ECO:0000313" key="1">
    <source>
        <dbReference type="EMBL" id="OCT92866.1"/>
    </source>
</evidence>
<dbReference type="EMBL" id="CM004469">
    <property type="protein sequence ID" value="OCT92866.1"/>
    <property type="molecule type" value="Genomic_DNA"/>
</dbReference>
<dbReference type="Proteomes" id="UP000694892">
    <property type="component" value="Chromosome 2S"/>
</dbReference>
<protein>
    <submittedName>
        <fullName evidence="1">Uncharacterized protein</fullName>
    </submittedName>
</protein>